<dbReference type="GO" id="GO:0008270">
    <property type="term" value="F:zinc ion binding"/>
    <property type="evidence" value="ECO:0007669"/>
    <property type="project" value="UniProtKB-KW"/>
</dbReference>
<evidence type="ECO:0000256" key="3">
    <source>
        <dbReference type="ARBA" id="ARBA00022833"/>
    </source>
</evidence>
<evidence type="ECO:0000256" key="1">
    <source>
        <dbReference type="ARBA" id="ARBA00022723"/>
    </source>
</evidence>
<gene>
    <name evidence="6" type="ORF">A2074_01365</name>
</gene>
<keyword evidence="2" id="KW-0863">Zinc-finger</keyword>
<dbReference type="AlphaFoldDB" id="A0A1F2US00"/>
<dbReference type="EMBL" id="MELI01000010">
    <property type="protein sequence ID" value="OFW35701.1"/>
    <property type="molecule type" value="Genomic_DNA"/>
</dbReference>
<evidence type="ECO:0000313" key="6">
    <source>
        <dbReference type="EMBL" id="OFW35701.1"/>
    </source>
</evidence>
<evidence type="ECO:0000259" key="5">
    <source>
        <dbReference type="Pfam" id="PF02663"/>
    </source>
</evidence>
<keyword evidence="1" id="KW-0479">Metal-binding</keyword>
<organism evidence="6 7">
    <name type="scientific">Candidatus Aquicultor primus</name>
    <dbReference type="NCBI Taxonomy" id="1797195"/>
    <lineage>
        <taxon>Bacteria</taxon>
        <taxon>Bacillati</taxon>
        <taxon>Actinomycetota</taxon>
        <taxon>Candidatus Aquicultoria</taxon>
        <taxon>Candidatus Aquicultorales</taxon>
        <taxon>Candidatus Aquicultoraceae</taxon>
        <taxon>Candidatus Aquicultor</taxon>
    </lineage>
</organism>
<evidence type="ECO:0008006" key="8">
    <source>
        <dbReference type="Google" id="ProtNLM"/>
    </source>
</evidence>
<sequence>MNSSMPSIEEVSKFHGHICPGLALGYRAAGVALEWLKHHRAEDEEIIAIVENRACGIDALQYMLGTTAGKGNFFISDYGKHVYTIANRATGKALRIVVKPKGRWAKEGESREDTLKRLLEMPAEELFETREVEIELPGKAEVLQSVVCEDCGEAAMETKIRHYHARRLCIPCFEAESGLEA</sequence>
<dbReference type="PIRSF" id="PIRSF006578">
    <property type="entry name" value="FwdE"/>
    <property type="match status" value="1"/>
</dbReference>
<dbReference type="InterPro" id="IPR053194">
    <property type="entry name" value="tRNA_methyltr_O"/>
</dbReference>
<feature type="domain" description="Zinc finger DksA/TraR C4-type" evidence="4">
    <location>
        <begin position="148"/>
        <end position="175"/>
    </location>
</feature>
<dbReference type="InterPro" id="IPR000962">
    <property type="entry name" value="Znf_DskA_TraR"/>
</dbReference>
<evidence type="ECO:0000259" key="4">
    <source>
        <dbReference type="Pfam" id="PF01258"/>
    </source>
</evidence>
<keyword evidence="3" id="KW-0862">Zinc</keyword>
<dbReference type="PANTHER" id="PTHR39418:SF1">
    <property type="entry name" value="DEHYDROGENASE"/>
    <property type="match status" value="1"/>
</dbReference>
<protein>
    <recommendedName>
        <fullName evidence="8">Formylmethanofuran dehydrogenase</fullName>
    </recommendedName>
</protein>
<proteinExistence type="predicted"/>
<dbReference type="InterPro" id="IPR026328">
    <property type="entry name" value="FmdE"/>
</dbReference>
<comment type="caution">
    <text evidence="6">The sequence shown here is derived from an EMBL/GenBank/DDBJ whole genome shotgun (WGS) entry which is preliminary data.</text>
</comment>
<name>A0A1F2US00_9ACTN</name>
<reference evidence="6 7" key="1">
    <citation type="journal article" date="2016" name="Nat. Commun.">
        <title>Thousands of microbial genomes shed light on interconnected biogeochemical processes in an aquifer system.</title>
        <authorList>
            <person name="Anantharaman K."/>
            <person name="Brown C.T."/>
            <person name="Hug L.A."/>
            <person name="Sharon I."/>
            <person name="Castelle C.J."/>
            <person name="Probst A.J."/>
            <person name="Thomas B.C."/>
            <person name="Singh A."/>
            <person name="Wilkins M.J."/>
            <person name="Karaoz U."/>
            <person name="Brodie E.L."/>
            <person name="Williams K.H."/>
            <person name="Hubbard S.S."/>
            <person name="Banfield J.F."/>
        </authorList>
    </citation>
    <scope>NUCLEOTIDE SEQUENCE [LARGE SCALE GENOMIC DNA]</scope>
</reference>
<evidence type="ECO:0000313" key="7">
    <source>
        <dbReference type="Proteomes" id="UP000178086"/>
    </source>
</evidence>
<dbReference type="PANTHER" id="PTHR39418">
    <property type="entry name" value="DEHYDROGENASE-RELATED"/>
    <property type="match status" value="1"/>
</dbReference>
<dbReference type="Gene3D" id="3.30.1330.130">
    <property type="match status" value="1"/>
</dbReference>
<dbReference type="InterPro" id="IPR003814">
    <property type="entry name" value="FmdEsu_dom"/>
</dbReference>
<evidence type="ECO:0000256" key="2">
    <source>
        <dbReference type="ARBA" id="ARBA00022771"/>
    </source>
</evidence>
<dbReference type="Pfam" id="PF02663">
    <property type="entry name" value="FmdE"/>
    <property type="match status" value="1"/>
</dbReference>
<accession>A0A1F2US00</accession>
<feature type="domain" description="Formylmethanofuran dehydrogenase subunit E" evidence="5">
    <location>
        <begin position="14"/>
        <end position="128"/>
    </location>
</feature>
<dbReference type="Proteomes" id="UP000178086">
    <property type="component" value="Unassembled WGS sequence"/>
</dbReference>
<dbReference type="Pfam" id="PF01258">
    <property type="entry name" value="zf-dskA_traR"/>
    <property type="match status" value="1"/>
</dbReference>
<dbReference type="SUPFAM" id="SSF143555">
    <property type="entry name" value="FwdE-like"/>
    <property type="match status" value="1"/>
</dbReference>